<evidence type="ECO:0000256" key="1">
    <source>
        <dbReference type="SAM" id="MobiDB-lite"/>
    </source>
</evidence>
<name>A0A0C2IP68_THEKT</name>
<dbReference type="AlphaFoldDB" id="A0A0C2IP68"/>
<evidence type="ECO:0000313" key="3">
    <source>
        <dbReference type="EMBL" id="KII67279.1"/>
    </source>
</evidence>
<keyword evidence="2" id="KW-0472">Membrane</keyword>
<feature type="transmembrane region" description="Helical" evidence="2">
    <location>
        <begin position="160"/>
        <end position="178"/>
    </location>
</feature>
<comment type="caution">
    <text evidence="3">The sequence shown here is derived from an EMBL/GenBank/DDBJ whole genome shotgun (WGS) entry which is preliminary data.</text>
</comment>
<dbReference type="EMBL" id="JWZT01003251">
    <property type="protein sequence ID" value="KII67279.1"/>
    <property type="molecule type" value="Genomic_DNA"/>
</dbReference>
<dbReference type="Proteomes" id="UP000031668">
    <property type="component" value="Unassembled WGS sequence"/>
</dbReference>
<protein>
    <submittedName>
        <fullName evidence="3">Uncharacterized protein</fullName>
    </submittedName>
</protein>
<organism evidence="3 4">
    <name type="scientific">Thelohanellus kitauei</name>
    <name type="common">Myxosporean</name>
    <dbReference type="NCBI Taxonomy" id="669202"/>
    <lineage>
        <taxon>Eukaryota</taxon>
        <taxon>Metazoa</taxon>
        <taxon>Cnidaria</taxon>
        <taxon>Myxozoa</taxon>
        <taxon>Myxosporea</taxon>
        <taxon>Bivalvulida</taxon>
        <taxon>Platysporina</taxon>
        <taxon>Myxobolidae</taxon>
        <taxon>Thelohanellus</taxon>
    </lineage>
</organism>
<sequence length="215" mass="24713">MLQDISFQEGTSLVQINVRGLNIFIVVYYVEEHNPDNIEIDYISSYITPQEQYSFSNDDHHWIIKNETLVRFSVQEIKFFSTSSPTSTPDELQINNLEATCSFQKTEEPSTPAKDTTVEPRPSPSHAHEEYGNFSISDTNKGSIQVVGSDLMISDARRNVVWYLSLGFIILILVVWAIKREVKRSKRNKYQSNTRLSTNSRYSIDSDSYLTLELI</sequence>
<accession>A0A0C2IP68</accession>
<keyword evidence="4" id="KW-1185">Reference proteome</keyword>
<feature type="region of interest" description="Disordered" evidence="1">
    <location>
        <begin position="103"/>
        <end position="136"/>
    </location>
</feature>
<keyword evidence="2" id="KW-1133">Transmembrane helix</keyword>
<evidence type="ECO:0000256" key="2">
    <source>
        <dbReference type="SAM" id="Phobius"/>
    </source>
</evidence>
<gene>
    <name evidence="3" type="ORF">RF11_07702</name>
</gene>
<reference evidence="3 4" key="1">
    <citation type="journal article" date="2014" name="Genome Biol. Evol.">
        <title>The genome of the myxosporean Thelohanellus kitauei shows adaptations to nutrient acquisition within its fish host.</title>
        <authorList>
            <person name="Yang Y."/>
            <person name="Xiong J."/>
            <person name="Zhou Z."/>
            <person name="Huo F."/>
            <person name="Miao W."/>
            <person name="Ran C."/>
            <person name="Liu Y."/>
            <person name="Zhang J."/>
            <person name="Feng J."/>
            <person name="Wang M."/>
            <person name="Wang M."/>
            <person name="Wang L."/>
            <person name="Yao B."/>
        </authorList>
    </citation>
    <scope>NUCLEOTIDE SEQUENCE [LARGE SCALE GENOMIC DNA]</scope>
    <source>
        <strain evidence="3">Wuqing</strain>
    </source>
</reference>
<proteinExistence type="predicted"/>
<keyword evidence="2" id="KW-0812">Transmembrane</keyword>
<evidence type="ECO:0000313" key="4">
    <source>
        <dbReference type="Proteomes" id="UP000031668"/>
    </source>
</evidence>